<dbReference type="Pfam" id="PF14109">
    <property type="entry name" value="GldH_lipo"/>
    <property type="match status" value="1"/>
</dbReference>
<dbReference type="PROSITE" id="PS51257">
    <property type="entry name" value="PROKAR_LIPOPROTEIN"/>
    <property type="match status" value="1"/>
</dbReference>
<sequence>MVQRLPLKHSLGVISLLGLLLFACSDSNVLLDETTSFKEDLGWVQKQPIQFALTVEDTLSSYAMYVIVRQNNAYPFYNLYFSPSIIDGKGKTIQKGLAETILYDPVSGKPKGDGFGDIYEKKFLIYADLKFPRAGKYQIQLEQAMRVDTLAGMVSMGLLLEKRANGKN</sequence>
<dbReference type="EMBL" id="JBBKXX010000002">
    <property type="protein sequence ID" value="MFD3408175.1"/>
    <property type="molecule type" value="Genomic_DNA"/>
</dbReference>
<keyword evidence="2" id="KW-1185">Reference proteome</keyword>
<accession>A0ABW6DKB6</accession>
<name>A0ABW6DKB6_9BACT</name>
<evidence type="ECO:0000313" key="2">
    <source>
        <dbReference type="Proteomes" id="UP001598019"/>
    </source>
</evidence>
<gene>
    <name evidence="1" type="ORF">SKC37_05875</name>
</gene>
<dbReference type="NCBIfam" id="TIGR03511">
    <property type="entry name" value="GldH_lipo"/>
    <property type="match status" value="1"/>
</dbReference>
<proteinExistence type="predicted"/>
<dbReference type="Proteomes" id="UP001598019">
    <property type="component" value="Unassembled WGS sequence"/>
</dbReference>
<organism evidence="1 2">
    <name type="scientific">Aquirufa esocilacus</name>
    <dbReference type="NCBI Taxonomy" id="3096513"/>
    <lineage>
        <taxon>Bacteria</taxon>
        <taxon>Pseudomonadati</taxon>
        <taxon>Bacteroidota</taxon>
        <taxon>Cytophagia</taxon>
        <taxon>Cytophagales</taxon>
        <taxon>Flectobacillaceae</taxon>
        <taxon>Aquirufa</taxon>
    </lineage>
</organism>
<dbReference type="InterPro" id="IPR020018">
    <property type="entry name" value="Motility-assoc_lipoprot_GldH"/>
</dbReference>
<protein>
    <submittedName>
        <fullName evidence="1">Gliding motility lipoprotein GldH</fullName>
    </submittedName>
</protein>
<evidence type="ECO:0000313" key="1">
    <source>
        <dbReference type="EMBL" id="MFD3408175.1"/>
    </source>
</evidence>
<dbReference type="RefSeq" id="WP_377980598.1">
    <property type="nucleotide sequence ID" value="NZ_JBBKXX010000002.1"/>
</dbReference>
<comment type="caution">
    <text evidence="1">The sequence shown here is derived from an EMBL/GenBank/DDBJ whole genome shotgun (WGS) entry which is preliminary data.</text>
</comment>
<keyword evidence="1" id="KW-0449">Lipoprotein</keyword>
<reference evidence="1 2" key="1">
    <citation type="submission" date="2024-03" db="EMBL/GenBank/DDBJ databases">
        <title>Aquirufa genome sequencing.</title>
        <authorList>
            <person name="Pitt A."/>
            <person name="Hahn M.W."/>
        </authorList>
    </citation>
    <scope>NUCLEOTIDE SEQUENCE [LARGE SCALE GENOMIC DNA]</scope>
    <source>
        <strain evidence="1 2">HETE-83D</strain>
    </source>
</reference>